<evidence type="ECO:0000313" key="2">
    <source>
        <dbReference type="EMBL" id="CAD8177486.1"/>
    </source>
</evidence>
<dbReference type="AlphaFoldDB" id="A0A8S1VSH3"/>
<evidence type="ECO:0000256" key="1">
    <source>
        <dbReference type="SAM" id="Coils"/>
    </source>
</evidence>
<gene>
    <name evidence="2" type="ORF">PPENT_87.1.T0670233</name>
</gene>
<evidence type="ECO:0000313" key="3">
    <source>
        <dbReference type="Proteomes" id="UP000689195"/>
    </source>
</evidence>
<proteinExistence type="predicted"/>
<feature type="coiled-coil region" evidence="1">
    <location>
        <begin position="32"/>
        <end position="63"/>
    </location>
</feature>
<dbReference type="EMBL" id="CAJJDO010000067">
    <property type="protein sequence ID" value="CAD8177486.1"/>
    <property type="molecule type" value="Genomic_DNA"/>
</dbReference>
<comment type="caution">
    <text evidence="2">The sequence shown here is derived from an EMBL/GenBank/DDBJ whole genome shotgun (WGS) entry which is preliminary data.</text>
</comment>
<dbReference type="Proteomes" id="UP000689195">
    <property type="component" value="Unassembled WGS sequence"/>
</dbReference>
<keyword evidence="1" id="KW-0175">Coiled coil</keyword>
<keyword evidence="3" id="KW-1185">Reference proteome</keyword>
<accession>A0A8S1VSH3</accession>
<sequence>MRERKFRMKSNRMGQKQINNERIQASNSRKYLKNLDRFIEIIKQDNENLKLKLKRQYEKEQSEIKMKFEIDRVQFLFKFQVRQDLISVRNQEVEKLNELYKCKQIS</sequence>
<protein>
    <submittedName>
        <fullName evidence="2">Uncharacterized protein</fullName>
    </submittedName>
</protein>
<reference evidence="2" key="1">
    <citation type="submission" date="2021-01" db="EMBL/GenBank/DDBJ databases">
        <authorList>
            <consortium name="Genoscope - CEA"/>
            <person name="William W."/>
        </authorList>
    </citation>
    <scope>NUCLEOTIDE SEQUENCE</scope>
</reference>
<name>A0A8S1VSH3_9CILI</name>
<organism evidence="2 3">
    <name type="scientific">Paramecium pentaurelia</name>
    <dbReference type="NCBI Taxonomy" id="43138"/>
    <lineage>
        <taxon>Eukaryota</taxon>
        <taxon>Sar</taxon>
        <taxon>Alveolata</taxon>
        <taxon>Ciliophora</taxon>
        <taxon>Intramacronucleata</taxon>
        <taxon>Oligohymenophorea</taxon>
        <taxon>Peniculida</taxon>
        <taxon>Parameciidae</taxon>
        <taxon>Paramecium</taxon>
    </lineage>
</organism>